<name>V2XZ83_MONRO</name>
<dbReference type="STRING" id="1381753.V2XZ83"/>
<dbReference type="Proteomes" id="UP000017559">
    <property type="component" value="Unassembled WGS sequence"/>
</dbReference>
<proteinExistence type="predicted"/>
<feature type="compositionally biased region" description="Low complexity" evidence="1">
    <location>
        <begin position="428"/>
        <end position="450"/>
    </location>
</feature>
<protein>
    <recommendedName>
        <fullName evidence="2">DUF7587 domain-containing protein</fullName>
    </recommendedName>
</protein>
<feature type="compositionally biased region" description="Low complexity" evidence="1">
    <location>
        <begin position="476"/>
        <end position="485"/>
    </location>
</feature>
<dbReference type="EMBL" id="AWSO01000016">
    <property type="protein sequence ID" value="ESK97835.1"/>
    <property type="molecule type" value="Genomic_DNA"/>
</dbReference>
<organism evidence="3 4">
    <name type="scientific">Moniliophthora roreri (strain MCA 2997)</name>
    <name type="common">Cocoa frosty pod rot fungus</name>
    <name type="synonym">Crinipellis roreri</name>
    <dbReference type="NCBI Taxonomy" id="1381753"/>
    <lineage>
        <taxon>Eukaryota</taxon>
        <taxon>Fungi</taxon>
        <taxon>Dikarya</taxon>
        <taxon>Basidiomycota</taxon>
        <taxon>Agaricomycotina</taxon>
        <taxon>Agaricomycetes</taxon>
        <taxon>Agaricomycetidae</taxon>
        <taxon>Agaricales</taxon>
        <taxon>Marasmiineae</taxon>
        <taxon>Marasmiaceae</taxon>
        <taxon>Moniliophthora</taxon>
    </lineage>
</organism>
<evidence type="ECO:0000259" key="2">
    <source>
        <dbReference type="Pfam" id="PF24494"/>
    </source>
</evidence>
<keyword evidence="4" id="KW-1185">Reference proteome</keyword>
<feature type="compositionally biased region" description="Polar residues" evidence="1">
    <location>
        <begin position="542"/>
        <end position="553"/>
    </location>
</feature>
<evidence type="ECO:0000313" key="3">
    <source>
        <dbReference type="EMBL" id="ESK97835.1"/>
    </source>
</evidence>
<dbReference type="AlphaFoldDB" id="V2XZ83"/>
<dbReference type="KEGG" id="mrr:Moror_17264"/>
<dbReference type="InterPro" id="IPR056009">
    <property type="entry name" value="DUF7587"/>
</dbReference>
<comment type="caution">
    <text evidence="3">The sequence shown here is derived from an EMBL/GenBank/DDBJ whole genome shotgun (WGS) entry which is preliminary data.</text>
</comment>
<dbReference type="OrthoDB" id="3359845at2759"/>
<accession>V2XZ83</accession>
<feature type="compositionally biased region" description="Polar residues" evidence="1">
    <location>
        <begin position="495"/>
        <end position="510"/>
    </location>
</feature>
<reference evidence="3 4" key="1">
    <citation type="journal article" date="2014" name="BMC Genomics">
        <title>Genome and secretome analysis of the hemibiotrophic fungal pathogen, Moniliophthora roreri, which causes frosty pod rot disease of cacao: mechanisms of the biotrophic and necrotrophic phases.</title>
        <authorList>
            <person name="Meinhardt L.W."/>
            <person name="Costa G.G.L."/>
            <person name="Thomazella D.P.T."/>
            <person name="Teixeira P.J.P.L."/>
            <person name="Carazzolle M.F."/>
            <person name="Schuster S.C."/>
            <person name="Carlson J.E."/>
            <person name="Guiltinan M.J."/>
            <person name="Mieczkowski P."/>
            <person name="Farmer A."/>
            <person name="Ramaraj T."/>
            <person name="Crozier J."/>
            <person name="Davis R.E."/>
            <person name="Shao J."/>
            <person name="Melnick R.L."/>
            <person name="Pereira G.A.G."/>
            <person name="Bailey B.A."/>
        </authorList>
    </citation>
    <scope>NUCLEOTIDE SEQUENCE [LARGE SCALE GENOMIC DNA]</scope>
    <source>
        <strain evidence="3 4">MCA 2997</strain>
    </source>
</reference>
<dbReference type="Pfam" id="PF24494">
    <property type="entry name" value="DUF7587"/>
    <property type="match status" value="1"/>
</dbReference>
<evidence type="ECO:0000313" key="4">
    <source>
        <dbReference type="Proteomes" id="UP000017559"/>
    </source>
</evidence>
<sequence>MAEEISRFLPQHGFGPDVNFDTIVRYHPFLFRVYTPRTRSPHNDDSIFFIGAQFDAKFAPKTPVMSRIHGPAGSVLDVATYEDCVRHLDWETRSTSPFISTSFNFAWSLWDAMRRYNTGVKHDVEIAIIDASALCGRAVTAIQLLRKKPLQKQHAHHWRWYRFAQESQSVLVHGFIPRSAVMASIPLLSIIRSLPSYFLKSRPPRPIGDNNNLSALVWDFNDSKKATYRKFCLDLQSRFLRLPFHTRMRDLTVGSVRLAMTLLHPWFHEMILEDDNARFDFALAKTRELAGIIAHWPEQSGSRDYSEMQGVIKGLILLLAEEVRSLNHRTTHSKIVTDSEVEKLQRTVVNLEDVVREQARIIVRSEITPVTVDLPVLASAQDKDVEISVVECRTAFDPLEKVIIPSPSSSISPRNRKAPLKLLIPHSPTAYSSSSASSPISPVTPSPGVSYHSPSPIRFNLSKARFLEDQHDIIDSSSSTNSSRRSSGDFPLSMSAPTSPTTRLSFSPTISDDHSHSAPPSPTSLRFSQADDIAPPIRSGLPSHTQGDSDQLATQPPLRISIPIHDDAEHGPVTSSSRYFTALSPRAKSTIGETVSPLSPFCIIGMDYFPSTASTSAEADDGDHSREQGTLSSWTMQDTISCAVTGFLVGAFITLCVLSSQRRALINHLT</sequence>
<dbReference type="HOGENOM" id="CLU_397918_0_0_1"/>
<evidence type="ECO:0000256" key="1">
    <source>
        <dbReference type="SAM" id="MobiDB-lite"/>
    </source>
</evidence>
<gene>
    <name evidence="3" type="ORF">Moror_17264</name>
</gene>
<feature type="region of interest" description="Disordered" evidence="1">
    <location>
        <begin position="472"/>
        <end position="553"/>
    </location>
</feature>
<feature type="domain" description="DUF7587" evidence="2">
    <location>
        <begin position="27"/>
        <end position="188"/>
    </location>
</feature>
<feature type="region of interest" description="Disordered" evidence="1">
    <location>
        <begin position="428"/>
        <end position="454"/>
    </location>
</feature>